<evidence type="ECO:0000313" key="3">
    <source>
        <dbReference type="Proteomes" id="UP000436138"/>
    </source>
</evidence>
<sequence>MPVDEDAYDDFYRRGVRAVGREQYAEAFYWFSRAHASGHPEAADLIYRLLHTAGEPGDPFVVWQPSTEPVALYAAAARAYREFTATGDLDLLDRSVALNRESVRSAPPGLPARTLMLASLRDVLRDRYDQRGRPADLTEALGVAHEALDVLPGGHCARLKATQLLIALERARYEATGDADSLRTAVEGTGRPALTQSGGALGDRAALESSLCGALTSLARHTDEAPLLDEAVDLGWDAVGRAAADSDVVSRNNLAAALIARGTRLGSLDDLNSAIEVLRAATAAGDAQHSSEAATTLMAALRARADLTGRAADERDAEAAEEYLKEALRRASAGHPHRRVQEAAVTHGQAGVAAARRALDALPLAHVERPFVAARLAQALADAGRRSEAVEVARQAAALVTGGRAAVDANRVLGKLLMGADEHGVVVHEGEMLAAFTTAAEACAETDYVYAEVKTGQAVALLDRFHRGEDASDRREAVAALRAAAEADGSSVQDRLFAARCWAGVAMEAGDRADALVAARAAVTLLREFGWAGLDRDDQVRSIQDGKAMPREAAALAIDNGQPELAVELLEQGRSVLWTSTLHLRGDLAALAAHDPARAAELEQVRATLNEDDRLDGEERLRLARRWQQLVREVRGSEEFAGFLGPPAFDELAPAAAEGPVAIVNISTIRCAAILVLPDGKTDVVKLPGVDVPGIDAVANTYLRALAAAAEPGATFLVREDARHTVHDTLEWLWDRIARPVLDRLAWPTESTDPPRLWWCPTASLTVLPLHAAGRYPRAAADPTEPVGLPYAAVSSYTTTLSALVDARRRAAPVDPTLLAVALTDTERGHAVLPGVAKELRALDEILGRHRLTILAEDEATSAAVRRQLPAHAWAHFACHGWLDMTSPAGSGLCLRDGDLNLLDIADLRLDTADLAFLSACQTRLGAGQLPDEAVHTAAALRIAGFRHVVATLWSISDQAAPQVAAAFYRRLDGSDGPTSADVARALHHAVGELRARHPTDPTLWVPFVHDGP</sequence>
<dbReference type="RefSeq" id="WP_158916661.1">
    <property type="nucleotide sequence ID" value="NZ_CP047020.1"/>
</dbReference>
<name>A0A6I6N1I0_9ACTN</name>
<dbReference type="KEGG" id="sbro:GQF42_00320"/>
<accession>A0A6I6N1I0</accession>
<evidence type="ECO:0000259" key="1">
    <source>
        <dbReference type="Pfam" id="PF12770"/>
    </source>
</evidence>
<keyword evidence="3" id="KW-1185">Reference proteome</keyword>
<organism evidence="2 3">
    <name type="scientific">Streptomyces broussonetiae</name>
    <dbReference type="NCBI Taxonomy" id="2686304"/>
    <lineage>
        <taxon>Bacteria</taxon>
        <taxon>Bacillati</taxon>
        <taxon>Actinomycetota</taxon>
        <taxon>Actinomycetes</taxon>
        <taxon>Kitasatosporales</taxon>
        <taxon>Streptomycetaceae</taxon>
        <taxon>Streptomyces</taxon>
    </lineage>
</organism>
<feature type="domain" description="CHAT" evidence="1">
    <location>
        <begin position="728"/>
        <end position="1012"/>
    </location>
</feature>
<reference evidence="2 3" key="1">
    <citation type="submission" date="2019-12" db="EMBL/GenBank/DDBJ databases">
        <title>Streptomyces sp. strain T44 isolated from rhizosphere soil of Broussonetia papyrifera.</title>
        <authorList>
            <person name="Mo P."/>
        </authorList>
    </citation>
    <scope>NUCLEOTIDE SEQUENCE [LARGE SCALE GENOMIC DNA]</scope>
    <source>
        <strain evidence="2 3">T44</strain>
    </source>
</reference>
<dbReference type="Pfam" id="PF12770">
    <property type="entry name" value="CHAT"/>
    <property type="match status" value="1"/>
</dbReference>
<proteinExistence type="predicted"/>
<dbReference type="InterPro" id="IPR024983">
    <property type="entry name" value="CHAT_dom"/>
</dbReference>
<dbReference type="EMBL" id="CP047020">
    <property type="protein sequence ID" value="QHA02026.1"/>
    <property type="molecule type" value="Genomic_DNA"/>
</dbReference>
<dbReference type="Proteomes" id="UP000436138">
    <property type="component" value="Chromosome"/>
</dbReference>
<evidence type="ECO:0000313" key="2">
    <source>
        <dbReference type="EMBL" id="QHA02026.1"/>
    </source>
</evidence>
<gene>
    <name evidence="2" type="ORF">GQF42_00320</name>
</gene>
<protein>
    <submittedName>
        <fullName evidence="2">CHAT domain-containing protein</fullName>
    </submittedName>
</protein>
<dbReference type="AlphaFoldDB" id="A0A6I6N1I0"/>